<accession>A0A1L9RA28</accession>
<dbReference type="EMBL" id="KV878215">
    <property type="protein sequence ID" value="OJJ31759.1"/>
    <property type="molecule type" value="Genomic_DNA"/>
</dbReference>
<evidence type="ECO:0000313" key="1">
    <source>
        <dbReference type="EMBL" id="OJJ31759.1"/>
    </source>
</evidence>
<keyword evidence="2" id="KW-1185">Reference proteome</keyword>
<organism evidence="1 2">
    <name type="scientific">Aspergillus wentii DTO 134E9</name>
    <dbReference type="NCBI Taxonomy" id="1073089"/>
    <lineage>
        <taxon>Eukaryota</taxon>
        <taxon>Fungi</taxon>
        <taxon>Dikarya</taxon>
        <taxon>Ascomycota</taxon>
        <taxon>Pezizomycotina</taxon>
        <taxon>Eurotiomycetes</taxon>
        <taxon>Eurotiomycetidae</taxon>
        <taxon>Eurotiales</taxon>
        <taxon>Aspergillaceae</taxon>
        <taxon>Aspergillus</taxon>
        <taxon>Aspergillus subgen. Cremei</taxon>
    </lineage>
</organism>
<dbReference type="VEuPathDB" id="FungiDB:ASPWEDRAFT_43738"/>
<gene>
    <name evidence="1" type="ORF">ASPWEDRAFT_43738</name>
</gene>
<evidence type="ECO:0000313" key="2">
    <source>
        <dbReference type="Proteomes" id="UP000184383"/>
    </source>
</evidence>
<dbReference type="AlphaFoldDB" id="A0A1L9RA28"/>
<reference evidence="2" key="1">
    <citation type="journal article" date="2017" name="Genome Biol.">
        <title>Comparative genomics reveals high biological diversity and specific adaptations in the industrially and medically important fungal genus Aspergillus.</title>
        <authorList>
            <person name="de Vries R.P."/>
            <person name="Riley R."/>
            <person name="Wiebenga A."/>
            <person name="Aguilar-Osorio G."/>
            <person name="Amillis S."/>
            <person name="Uchima C.A."/>
            <person name="Anderluh G."/>
            <person name="Asadollahi M."/>
            <person name="Askin M."/>
            <person name="Barry K."/>
            <person name="Battaglia E."/>
            <person name="Bayram O."/>
            <person name="Benocci T."/>
            <person name="Braus-Stromeyer S.A."/>
            <person name="Caldana C."/>
            <person name="Canovas D."/>
            <person name="Cerqueira G.C."/>
            <person name="Chen F."/>
            <person name="Chen W."/>
            <person name="Choi C."/>
            <person name="Clum A."/>
            <person name="Dos Santos R.A."/>
            <person name="Damasio A.R."/>
            <person name="Diallinas G."/>
            <person name="Emri T."/>
            <person name="Fekete E."/>
            <person name="Flipphi M."/>
            <person name="Freyberg S."/>
            <person name="Gallo A."/>
            <person name="Gournas C."/>
            <person name="Habgood R."/>
            <person name="Hainaut M."/>
            <person name="Harispe M.L."/>
            <person name="Henrissat B."/>
            <person name="Hilden K.S."/>
            <person name="Hope R."/>
            <person name="Hossain A."/>
            <person name="Karabika E."/>
            <person name="Karaffa L."/>
            <person name="Karanyi Z."/>
            <person name="Krasevec N."/>
            <person name="Kuo A."/>
            <person name="Kusch H."/>
            <person name="LaButti K."/>
            <person name="Lagendijk E.L."/>
            <person name="Lapidus A."/>
            <person name="Levasseur A."/>
            <person name="Lindquist E."/>
            <person name="Lipzen A."/>
            <person name="Logrieco A.F."/>
            <person name="MacCabe A."/>
            <person name="Maekelae M.R."/>
            <person name="Malavazi I."/>
            <person name="Melin P."/>
            <person name="Meyer V."/>
            <person name="Mielnichuk N."/>
            <person name="Miskei M."/>
            <person name="Molnar A.P."/>
            <person name="Mule G."/>
            <person name="Ngan C.Y."/>
            <person name="Orejas M."/>
            <person name="Orosz E."/>
            <person name="Ouedraogo J.P."/>
            <person name="Overkamp K.M."/>
            <person name="Park H.-S."/>
            <person name="Perrone G."/>
            <person name="Piumi F."/>
            <person name="Punt P.J."/>
            <person name="Ram A.F."/>
            <person name="Ramon A."/>
            <person name="Rauscher S."/>
            <person name="Record E."/>
            <person name="Riano-Pachon D.M."/>
            <person name="Robert V."/>
            <person name="Roehrig J."/>
            <person name="Ruller R."/>
            <person name="Salamov A."/>
            <person name="Salih N.S."/>
            <person name="Samson R.A."/>
            <person name="Sandor E."/>
            <person name="Sanguinetti M."/>
            <person name="Schuetze T."/>
            <person name="Sepcic K."/>
            <person name="Shelest E."/>
            <person name="Sherlock G."/>
            <person name="Sophianopoulou V."/>
            <person name="Squina F.M."/>
            <person name="Sun H."/>
            <person name="Susca A."/>
            <person name="Todd R.B."/>
            <person name="Tsang A."/>
            <person name="Unkles S.E."/>
            <person name="van de Wiele N."/>
            <person name="van Rossen-Uffink D."/>
            <person name="Oliveira J.V."/>
            <person name="Vesth T.C."/>
            <person name="Visser J."/>
            <person name="Yu J.-H."/>
            <person name="Zhou M."/>
            <person name="Andersen M.R."/>
            <person name="Archer D.B."/>
            <person name="Baker S.E."/>
            <person name="Benoit I."/>
            <person name="Brakhage A.A."/>
            <person name="Braus G.H."/>
            <person name="Fischer R."/>
            <person name="Frisvad J.C."/>
            <person name="Goldman G.H."/>
            <person name="Houbraken J."/>
            <person name="Oakley B."/>
            <person name="Pocsi I."/>
            <person name="Scazzocchio C."/>
            <person name="Seiboth B."/>
            <person name="vanKuyk P.A."/>
            <person name="Wortman J."/>
            <person name="Dyer P.S."/>
            <person name="Grigoriev I.V."/>
        </authorList>
    </citation>
    <scope>NUCLEOTIDE SEQUENCE [LARGE SCALE GENOMIC DNA]</scope>
    <source>
        <strain evidence="2">DTO 134E9</strain>
    </source>
</reference>
<protein>
    <submittedName>
        <fullName evidence="1">Uncharacterized protein</fullName>
    </submittedName>
</protein>
<sequence length="53" mass="5846">MEMKNSQGVERKSNRSGRPGWIWLTFCGFPAATRSAAFASALRCVAHAQRVCC</sequence>
<name>A0A1L9RA28_ASPWE</name>
<dbReference type="GeneID" id="63751938"/>
<proteinExistence type="predicted"/>
<dbReference type="Proteomes" id="UP000184383">
    <property type="component" value="Unassembled WGS sequence"/>
</dbReference>
<dbReference type="RefSeq" id="XP_040685436.1">
    <property type="nucleotide sequence ID" value="XM_040836090.1"/>
</dbReference>